<comment type="caution">
    <text evidence="4">The sequence shown here is derived from an EMBL/GenBank/DDBJ whole genome shotgun (WGS) entry which is preliminary data.</text>
</comment>
<dbReference type="InterPro" id="IPR050680">
    <property type="entry name" value="YpeA/RimI_acetyltransf"/>
</dbReference>
<dbReference type="InterPro" id="IPR016181">
    <property type="entry name" value="Acyl_CoA_acyltransferase"/>
</dbReference>
<accession>A0AAX2EJG2</accession>
<dbReference type="PANTHER" id="PTHR43420:SF12">
    <property type="entry name" value="N-ACETYLTRANSFERASE DOMAIN-CONTAINING PROTEIN"/>
    <property type="match status" value="1"/>
</dbReference>
<sequence length="187" mass="21001">MVAYSKDITWVEGEKSMKIRKLTAADAEAYWELRLQALQAHPDAFGTSYEDAVKQRNPIERIRGNFESSDAETYGIFMDDALAGNATLSYETPAKLRHRANLVAVYLAPETRGKGYGKMLIEHMIQVAKNRKGIEKLNLAVAVTNPVAKHVYEQAGFKQFGVEKHALKIGDTYISEIHMALILEESR</sequence>
<organism evidence="4 5">
    <name type="scientific">Terribacillus saccharophilus</name>
    <dbReference type="NCBI Taxonomy" id="361277"/>
    <lineage>
        <taxon>Bacteria</taxon>
        <taxon>Bacillati</taxon>
        <taxon>Bacillota</taxon>
        <taxon>Bacilli</taxon>
        <taxon>Bacillales</taxon>
        <taxon>Bacillaceae</taxon>
        <taxon>Terribacillus</taxon>
    </lineage>
</organism>
<protein>
    <submittedName>
        <fullName evidence="4">Protein N-acetyltransferase, RimJ/RimL family</fullName>
    </submittedName>
</protein>
<feature type="domain" description="N-acetyltransferase" evidence="3">
    <location>
        <begin position="17"/>
        <end position="184"/>
    </location>
</feature>
<name>A0AAX2EJG2_9BACI</name>
<dbReference type="SUPFAM" id="SSF55729">
    <property type="entry name" value="Acyl-CoA N-acyltransferases (Nat)"/>
    <property type="match status" value="1"/>
</dbReference>
<gene>
    <name evidence="4" type="ORF">SAMN04489762_3327</name>
</gene>
<dbReference type="AlphaFoldDB" id="A0AAX2EJG2"/>
<keyword evidence="2" id="KW-0012">Acyltransferase</keyword>
<evidence type="ECO:0000313" key="5">
    <source>
        <dbReference type="Proteomes" id="UP000199735"/>
    </source>
</evidence>
<evidence type="ECO:0000256" key="1">
    <source>
        <dbReference type="ARBA" id="ARBA00022679"/>
    </source>
</evidence>
<dbReference type="PANTHER" id="PTHR43420">
    <property type="entry name" value="ACETYLTRANSFERASE"/>
    <property type="match status" value="1"/>
</dbReference>
<dbReference type="CDD" id="cd04301">
    <property type="entry name" value="NAT_SF"/>
    <property type="match status" value="1"/>
</dbReference>
<dbReference type="PROSITE" id="PS51186">
    <property type="entry name" value="GNAT"/>
    <property type="match status" value="1"/>
</dbReference>
<reference evidence="4 5" key="1">
    <citation type="submission" date="2016-10" db="EMBL/GenBank/DDBJ databases">
        <authorList>
            <person name="Varghese N."/>
            <person name="Submissions S."/>
        </authorList>
    </citation>
    <scope>NUCLEOTIDE SEQUENCE [LARGE SCALE GENOMIC DNA]</scope>
    <source>
        <strain evidence="4 5">DSM 21619</strain>
    </source>
</reference>
<dbReference type="EMBL" id="FOCD01000005">
    <property type="protein sequence ID" value="SEO02281.1"/>
    <property type="molecule type" value="Genomic_DNA"/>
</dbReference>
<dbReference type="Pfam" id="PF00583">
    <property type="entry name" value="Acetyltransf_1"/>
    <property type="match status" value="1"/>
</dbReference>
<evidence type="ECO:0000259" key="3">
    <source>
        <dbReference type="PROSITE" id="PS51186"/>
    </source>
</evidence>
<proteinExistence type="predicted"/>
<keyword evidence="1" id="KW-0808">Transferase</keyword>
<dbReference type="Proteomes" id="UP000199735">
    <property type="component" value="Unassembled WGS sequence"/>
</dbReference>
<dbReference type="Gene3D" id="3.40.630.30">
    <property type="match status" value="1"/>
</dbReference>
<evidence type="ECO:0000256" key="2">
    <source>
        <dbReference type="ARBA" id="ARBA00023315"/>
    </source>
</evidence>
<evidence type="ECO:0000313" key="4">
    <source>
        <dbReference type="EMBL" id="SEO02281.1"/>
    </source>
</evidence>
<dbReference type="InterPro" id="IPR000182">
    <property type="entry name" value="GNAT_dom"/>
</dbReference>
<dbReference type="GO" id="GO:0016747">
    <property type="term" value="F:acyltransferase activity, transferring groups other than amino-acyl groups"/>
    <property type="evidence" value="ECO:0007669"/>
    <property type="project" value="InterPro"/>
</dbReference>